<gene>
    <name evidence="1" type="ORF">O6H91_20G045900</name>
</gene>
<protein>
    <submittedName>
        <fullName evidence="1">Uncharacterized protein</fullName>
    </submittedName>
</protein>
<proteinExistence type="predicted"/>
<dbReference type="Proteomes" id="UP001162992">
    <property type="component" value="Chromosome 20"/>
</dbReference>
<comment type="caution">
    <text evidence="1">The sequence shown here is derived from an EMBL/GenBank/DDBJ whole genome shotgun (WGS) entry which is preliminary data.</text>
</comment>
<dbReference type="EMBL" id="CM055111">
    <property type="protein sequence ID" value="KAJ7519609.1"/>
    <property type="molecule type" value="Genomic_DNA"/>
</dbReference>
<reference evidence="2" key="1">
    <citation type="journal article" date="2024" name="Proc. Natl. Acad. Sci. U.S.A.">
        <title>Extraordinary preservation of gene collinearity over three hundred million years revealed in homosporous lycophytes.</title>
        <authorList>
            <person name="Li C."/>
            <person name="Wickell D."/>
            <person name="Kuo L.Y."/>
            <person name="Chen X."/>
            <person name="Nie B."/>
            <person name="Liao X."/>
            <person name="Peng D."/>
            <person name="Ji J."/>
            <person name="Jenkins J."/>
            <person name="Williams M."/>
            <person name="Shu S."/>
            <person name="Plott C."/>
            <person name="Barry K."/>
            <person name="Rajasekar S."/>
            <person name="Grimwood J."/>
            <person name="Han X."/>
            <person name="Sun S."/>
            <person name="Hou Z."/>
            <person name="He W."/>
            <person name="Dai G."/>
            <person name="Sun C."/>
            <person name="Schmutz J."/>
            <person name="Leebens-Mack J.H."/>
            <person name="Li F.W."/>
            <person name="Wang L."/>
        </authorList>
    </citation>
    <scope>NUCLEOTIDE SEQUENCE [LARGE SCALE GENOMIC DNA]</scope>
    <source>
        <strain evidence="2">cv. PW_Plant_1</strain>
    </source>
</reference>
<evidence type="ECO:0000313" key="2">
    <source>
        <dbReference type="Proteomes" id="UP001162992"/>
    </source>
</evidence>
<name>A0ACC2ARJ6_DIPCM</name>
<evidence type="ECO:0000313" key="1">
    <source>
        <dbReference type="EMBL" id="KAJ7519609.1"/>
    </source>
</evidence>
<sequence length="484" mass="53286">MGKQRKKSRDEAKIGTGKVTAVQVAFMVECYLRDQQYSKTLTEFKAEASTLISPYKSVPKRLMSLSAILNEYITLKEQQLAVSQEKARIDKLFRGLQDMVGAYQVGSLPAWFPTMQASVDCPPTAVCAARTGSTPVSGAYPCNAGVTMKGSDPRNIINIEQTSVQEVQHAKRKIPVRSRDLPPGDAGGAQLKKARANTGDLAKLQAKRVTSYSTKEVQALNPLQPSTPPVQQFPPIPKNQNAVYVTSMTVHSASLANGHLPCQASQSKVDSQDLQRPTNLSYQNSTNAQINVKLQDPQTPPRAGCYQEDGSTPQTNCSNDNRFDLVDSMYSYSNNSPVYASNATLSESCQQSIDLSCEGQGLRKPQKPSGADLLGDVIPEEIQEPNLVFHEIQHPETIHEARSFNGNDAYNRTLLRTNDIDVLSQLTDKEMNRQEIRYSGLSPLSPSKNQQTRSGEKLRESQGKENLLVSVRRDKNTASGLRRL</sequence>
<accession>A0ACC2ARJ6</accession>
<keyword evidence="2" id="KW-1185">Reference proteome</keyword>
<organism evidence="1 2">
    <name type="scientific">Diphasiastrum complanatum</name>
    <name type="common">Issler's clubmoss</name>
    <name type="synonym">Lycopodium complanatum</name>
    <dbReference type="NCBI Taxonomy" id="34168"/>
    <lineage>
        <taxon>Eukaryota</taxon>
        <taxon>Viridiplantae</taxon>
        <taxon>Streptophyta</taxon>
        <taxon>Embryophyta</taxon>
        <taxon>Tracheophyta</taxon>
        <taxon>Lycopodiopsida</taxon>
        <taxon>Lycopodiales</taxon>
        <taxon>Lycopodiaceae</taxon>
        <taxon>Lycopodioideae</taxon>
        <taxon>Diphasiastrum</taxon>
    </lineage>
</organism>